<evidence type="ECO:0000313" key="1">
    <source>
        <dbReference type="EMBL" id="AIT08522.1"/>
    </source>
</evidence>
<evidence type="ECO:0008006" key="3">
    <source>
        <dbReference type="Google" id="ProtNLM"/>
    </source>
</evidence>
<reference evidence="1 2" key="1">
    <citation type="submission" date="2014-10" db="EMBL/GenBank/DDBJ databases">
        <title>Whole genome sequence of Francisella endociliophora strain FSC1006, isolated from a laboratory culture of the marine ciliate Euplotes raikovi.</title>
        <authorList>
            <person name="Granberg M."/>
            <person name="Backman S."/>
            <person name="Lundmark E."/>
            <person name="Nilsson E."/>
            <person name="Karlsson E."/>
            <person name="Thelaus J."/>
            <person name="Ohrman C."/>
            <person name="Larkeryd A."/>
            <person name="Stenberg P."/>
        </authorList>
    </citation>
    <scope>NUCLEOTIDE SEQUENCE [LARGE SCALE GENOMIC DNA]</scope>
    <source>
        <strain evidence="1 2">FSC1006</strain>
    </source>
</reference>
<dbReference type="RefSeq" id="WP_040007444.1">
    <property type="nucleotide sequence ID" value="NZ_CP009574.1"/>
</dbReference>
<keyword evidence="2" id="KW-1185">Reference proteome</keyword>
<evidence type="ECO:0000313" key="2">
    <source>
        <dbReference type="Proteomes" id="UP000029672"/>
    </source>
</evidence>
<gene>
    <name evidence="1" type="ORF">LO80_00075</name>
</gene>
<dbReference type="AlphaFoldDB" id="A0A097ELS5"/>
<organism evidence="1 2">
    <name type="scientific">Candidatus Francisella endociliophora</name>
    <dbReference type="NCBI Taxonomy" id="653937"/>
    <lineage>
        <taxon>Bacteria</taxon>
        <taxon>Pseudomonadati</taxon>
        <taxon>Pseudomonadota</taxon>
        <taxon>Gammaproteobacteria</taxon>
        <taxon>Thiotrichales</taxon>
        <taxon>Francisellaceae</taxon>
        <taxon>Francisella</taxon>
    </lineage>
</organism>
<dbReference type="STRING" id="1547445.LO80_00075"/>
<protein>
    <recommendedName>
        <fullName evidence="3">Lipoprotein</fullName>
    </recommendedName>
</protein>
<dbReference type="EMBL" id="CP009574">
    <property type="protein sequence ID" value="AIT08522.1"/>
    <property type="molecule type" value="Genomic_DNA"/>
</dbReference>
<name>A0A097ELS5_9GAMM</name>
<dbReference type="Proteomes" id="UP000029672">
    <property type="component" value="Chromosome"/>
</dbReference>
<accession>A0A097ELS5</accession>
<dbReference type="HOGENOM" id="CLU_2616856_0_0_6"/>
<dbReference type="PROSITE" id="PS51257">
    <property type="entry name" value="PROKAR_LIPOPROTEIN"/>
    <property type="match status" value="1"/>
</dbReference>
<dbReference type="OrthoDB" id="5604747at2"/>
<sequence>MSKKLSNFCLISIFIISIIGCNTSFTFPNYQPSGTYYNTDYDKNDLINGYFHQSVEQIETSPYTYQGQYYEETGFTKPSPFMQNINWDRMSA</sequence>
<dbReference type="KEGG" id="frf:LO80_00075"/>
<proteinExistence type="predicted"/>